<comment type="similarity">
    <text evidence="1 10">Belongs to the sigma-54 factor family.</text>
</comment>
<dbReference type="STRING" id="40754.THII_1254"/>
<dbReference type="Proteomes" id="UP000031623">
    <property type="component" value="Chromosome"/>
</dbReference>
<dbReference type="PROSITE" id="PS00717">
    <property type="entry name" value="SIGMA54_1"/>
    <property type="match status" value="1"/>
</dbReference>
<gene>
    <name evidence="14" type="ORF">THII_1254</name>
</gene>
<dbReference type="InterPro" id="IPR038709">
    <property type="entry name" value="RpoN_core-bd_sf"/>
</dbReference>
<dbReference type="FunFam" id="1.10.10.1330:FF:000001">
    <property type="entry name" value="RNA polymerase sigma-54 factor"/>
    <property type="match status" value="1"/>
</dbReference>
<evidence type="ECO:0000256" key="7">
    <source>
        <dbReference type="ARBA" id="ARBA00023082"/>
    </source>
</evidence>
<sequence length="515" mass="58225">MKQSLQLRLGQQITMTPQLQQAIRLLQLSTLDLQLEIQQALESNIMLEEVADENDYDDSEDYPTAESEPDKDFNLDSSVNEVDMDEPNANSADAEVADISEEMTLDNLTHIPDELAVDSNWEEIYDGTLSQYEYSNNSEDNGRDILATTQGTAAETLQDHLRWQLQLTPFSDLDRAIATAIIDAIDGDGYLRISIEEITQSLGENVQVDAEEVEAVLHRIQHFDPIGVGSRDLKECLLRQLEESAVATPWLKEAKILVNKHLELLGNHDYTQLSKRLKLTREQLREVIDLIQSLNPRPGAQLEPSQATYIVPDVFVKKASGQWKVELNPEIAPKLRINSHYASLITRVESSNESNSLKNHLQEARWFIKSLKSRHETLLKVAKCIVKRQMGFLEYGEEAMKPLVLHDIASELEMHESTISRVTTQKYLHTPRGIFELKYFFSSHVSTNSGGECSSTAIRALIKKLIAAENRARPLSDSKIANLLSERGINVARRTVAKYREAMVIPPSNERKRLA</sequence>
<dbReference type="KEGG" id="tig:THII_1254"/>
<dbReference type="InterPro" id="IPR007634">
    <property type="entry name" value="RNA_pol_sigma_54_DNA-bd"/>
</dbReference>
<feature type="domain" description="RNA polymerase sigma factor 54 DNA-binding" evidence="12">
    <location>
        <begin position="356"/>
        <end position="513"/>
    </location>
</feature>
<dbReference type="NCBIfam" id="TIGR02395">
    <property type="entry name" value="rpoN_sigma"/>
    <property type="match status" value="1"/>
</dbReference>
<evidence type="ECO:0000256" key="5">
    <source>
        <dbReference type="ARBA" id="ARBA00022695"/>
    </source>
</evidence>
<feature type="region of interest" description="Disordered" evidence="11">
    <location>
        <begin position="50"/>
        <end position="75"/>
    </location>
</feature>
<keyword evidence="9 10" id="KW-0804">Transcription</keyword>
<dbReference type="GO" id="GO:0016779">
    <property type="term" value="F:nucleotidyltransferase activity"/>
    <property type="evidence" value="ECO:0007669"/>
    <property type="project" value="UniProtKB-KW"/>
</dbReference>
<dbReference type="AlphaFoldDB" id="A0A090BUR2"/>
<dbReference type="GO" id="GO:0000976">
    <property type="term" value="F:transcription cis-regulatory region binding"/>
    <property type="evidence" value="ECO:0007669"/>
    <property type="project" value="UniProtKB-ARBA"/>
</dbReference>
<comment type="function">
    <text evidence="10">Sigma factors are initiation factors that promote the attachment of RNA polymerase to specific initiation sites and are then released.</text>
</comment>
<proteinExistence type="inferred from homology"/>
<dbReference type="Pfam" id="PF00309">
    <property type="entry name" value="Sigma54_AID"/>
    <property type="match status" value="1"/>
</dbReference>
<evidence type="ECO:0000256" key="6">
    <source>
        <dbReference type="ARBA" id="ARBA00023015"/>
    </source>
</evidence>
<evidence type="ECO:0000256" key="11">
    <source>
        <dbReference type="SAM" id="MobiDB-lite"/>
    </source>
</evidence>
<keyword evidence="4 10" id="KW-0808">Transferase</keyword>
<feature type="domain" description="RNA polymerase sigma factor 54 core-binding" evidence="13">
    <location>
        <begin position="152"/>
        <end position="341"/>
    </location>
</feature>
<dbReference type="GO" id="GO:0000428">
    <property type="term" value="C:DNA-directed RNA polymerase complex"/>
    <property type="evidence" value="ECO:0007669"/>
    <property type="project" value="UniProtKB-KW"/>
</dbReference>
<dbReference type="PROSITE" id="PS00718">
    <property type="entry name" value="SIGMA54_2"/>
    <property type="match status" value="1"/>
</dbReference>
<dbReference type="InterPro" id="IPR000394">
    <property type="entry name" value="RNA_pol_sigma_54"/>
</dbReference>
<evidence type="ECO:0000256" key="8">
    <source>
        <dbReference type="ARBA" id="ARBA00023125"/>
    </source>
</evidence>
<evidence type="ECO:0000256" key="3">
    <source>
        <dbReference type="ARBA" id="ARBA00022478"/>
    </source>
</evidence>
<dbReference type="PANTHER" id="PTHR32248">
    <property type="entry name" value="RNA POLYMERASE SIGMA-54 FACTOR"/>
    <property type="match status" value="1"/>
</dbReference>
<dbReference type="NCBIfam" id="NF004595">
    <property type="entry name" value="PRK05932.1-2"/>
    <property type="match status" value="1"/>
</dbReference>
<dbReference type="PANTHER" id="PTHR32248:SF4">
    <property type="entry name" value="RNA POLYMERASE SIGMA-54 FACTOR"/>
    <property type="match status" value="1"/>
</dbReference>
<evidence type="ECO:0000256" key="9">
    <source>
        <dbReference type="ARBA" id="ARBA00023163"/>
    </source>
</evidence>
<dbReference type="PROSITE" id="PS50044">
    <property type="entry name" value="SIGMA54_3"/>
    <property type="match status" value="1"/>
</dbReference>
<dbReference type="NCBIfam" id="NF009118">
    <property type="entry name" value="PRK12469.1"/>
    <property type="match status" value="1"/>
</dbReference>
<dbReference type="GO" id="GO:0006352">
    <property type="term" value="P:DNA-templated transcription initiation"/>
    <property type="evidence" value="ECO:0007669"/>
    <property type="project" value="InterPro"/>
</dbReference>
<dbReference type="EMBL" id="AP014633">
    <property type="protein sequence ID" value="BAP55551.1"/>
    <property type="molecule type" value="Genomic_DNA"/>
</dbReference>
<reference evidence="14" key="1">
    <citation type="journal article" date="2014" name="ISME J.">
        <title>Ecophysiology of Thioploca ingrica as revealed by the complete genome sequence supplemented with proteomic evidence.</title>
        <authorList>
            <person name="Kojima H."/>
            <person name="Ogura Y."/>
            <person name="Yamamoto N."/>
            <person name="Togashi T."/>
            <person name="Mori H."/>
            <person name="Watanabe T."/>
            <person name="Nemoto F."/>
            <person name="Kurokawa K."/>
            <person name="Hayashi T."/>
            <person name="Fukui M."/>
        </authorList>
    </citation>
    <scope>NUCLEOTIDE SEQUENCE [LARGE SCALE GENOMIC DNA]</scope>
</reference>
<keyword evidence="6 10" id="KW-0805">Transcription regulation</keyword>
<dbReference type="HOGENOM" id="CLU_020569_0_1_6"/>
<protein>
    <recommendedName>
        <fullName evidence="2 10">RNA polymerase sigma-54 factor</fullName>
    </recommendedName>
</protein>
<organism evidence="14 15">
    <name type="scientific">Thioploca ingrica</name>
    <dbReference type="NCBI Taxonomy" id="40754"/>
    <lineage>
        <taxon>Bacteria</taxon>
        <taxon>Pseudomonadati</taxon>
        <taxon>Pseudomonadota</taxon>
        <taxon>Gammaproteobacteria</taxon>
        <taxon>Thiotrichales</taxon>
        <taxon>Thiotrichaceae</taxon>
        <taxon>Thioploca</taxon>
    </lineage>
</organism>
<keyword evidence="3 10" id="KW-0240">DNA-directed RNA polymerase</keyword>
<dbReference type="Gene3D" id="1.10.10.60">
    <property type="entry name" value="Homeodomain-like"/>
    <property type="match status" value="1"/>
</dbReference>
<dbReference type="GO" id="GO:0032993">
    <property type="term" value="C:protein-DNA complex"/>
    <property type="evidence" value="ECO:0007669"/>
    <property type="project" value="UniProtKB-ARBA"/>
</dbReference>
<evidence type="ECO:0000313" key="15">
    <source>
        <dbReference type="Proteomes" id="UP000031623"/>
    </source>
</evidence>
<dbReference type="Gene3D" id="1.10.10.1330">
    <property type="entry name" value="RNA polymerase sigma-54 factor, core-binding domain"/>
    <property type="match status" value="1"/>
</dbReference>
<keyword evidence="7 10" id="KW-0731">Sigma factor</keyword>
<dbReference type="GO" id="GO:0016987">
    <property type="term" value="F:sigma factor activity"/>
    <property type="evidence" value="ECO:0007669"/>
    <property type="project" value="UniProtKB-KW"/>
</dbReference>
<evidence type="ECO:0000256" key="2">
    <source>
        <dbReference type="ARBA" id="ARBA00019942"/>
    </source>
</evidence>
<evidence type="ECO:0000256" key="10">
    <source>
        <dbReference type="PIRNR" id="PIRNR000774"/>
    </source>
</evidence>
<accession>A0A090BUR2</accession>
<dbReference type="OrthoDB" id="9814402at2"/>
<dbReference type="FunFam" id="1.10.10.60:FF:000045">
    <property type="entry name" value="RNA polymerase sigma-54 factor"/>
    <property type="match status" value="1"/>
</dbReference>
<feature type="compositionally biased region" description="Acidic residues" evidence="11">
    <location>
        <begin position="50"/>
        <end position="67"/>
    </location>
</feature>
<evidence type="ECO:0000259" key="12">
    <source>
        <dbReference type="Pfam" id="PF04552"/>
    </source>
</evidence>
<evidence type="ECO:0000256" key="4">
    <source>
        <dbReference type="ARBA" id="ARBA00022679"/>
    </source>
</evidence>
<evidence type="ECO:0000256" key="1">
    <source>
        <dbReference type="ARBA" id="ARBA00008798"/>
    </source>
</evidence>
<dbReference type="Pfam" id="PF04552">
    <property type="entry name" value="Sigma54_DBD"/>
    <property type="match status" value="1"/>
</dbReference>
<keyword evidence="5 10" id="KW-0548">Nucleotidyltransferase</keyword>
<evidence type="ECO:0000313" key="14">
    <source>
        <dbReference type="EMBL" id="BAP55551.1"/>
    </source>
</evidence>
<dbReference type="GO" id="GO:0001216">
    <property type="term" value="F:DNA-binding transcription activator activity"/>
    <property type="evidence" value="ECO:0007669"/>
    <property type="project" value="InterPro"/>
</dbReference>
<evidence type="ECO:0000259" key="13">
    <source>
        <dbReference type="Pfam" id="PF04963"/>
    </source>
</evidence>
<dbReference type="PIRSF" id="PIRSF000774">
    <property type="entry name" value="RpoN"/>
    <property type="match status" value="1"/>
</dbReference>
<name>A0A090BUR2_9GAMM</name>
<dbReference type="Pfam" id="PF04963">
    <property type="entry name" value="Sigma54_CBD"/>
    <property type="match status" value="1"/>
</dbReference>
<keyword evidence="8 10" id="KW-0238">DNA-binding</keyword>
<dbReference type="InterPro" id="IPR007046">
    <property type="entry name" value="RNA_pol_sigma_54_core-bd"/>
</dbReference>
<keyword evidence="15" id="KW-1185">Reference proteome</keyword>
<dbReference type="PRINTS" id="PR00045">
    <property type="entry name" value="SIGMA54FCT"/>
</dbReference>